<name>A0ABP3KFL2_9LACT</name>
<evidence type="ECO:0008006" key="3">
    <source>
        <dbReference type="Google" id="ProtNLM"/>
    </source>
</evidence>
<dbReference type="PANTHER" id="PTHR33604">
    <property type="entry name" value="OSJNBA0004B13.7 PROTEIN"/>
    <property type="match status" value="1"/>
</dbReference>
<dbReference type="Gene3D" id="3.90.550.10">
    <property type="entry name" value="Spore Coat Polysaccharide Biosynthesis Protein SpsA, Chain A"/>
    <property type="match status" value="1"/>
</dbReference>
<dbReference type="RefSeq" id="WP_346024106.1">
    <property type="nucleotide sequence ID" value="NZ_BAAADA010000046.1"/>
</dbReference>
<dbReference type="InterPro" id="IPR029044">
    <property type="entry name" value="Nucleotide-diphossugar_trans"/>
</dbReference>
<accession>A0ABP3KFL2</accession>
<keyword evidence="2" id="KW-1185">Reference proteome</keyword>
<dbReference type="Proteomes" id="UP001410648">
    <property type="component" value="Unassembled WGS sequence"/>
</dbReference>
<protein>
    <recommendedName>
        <fullName evidence="3">GNT-I family protein</fullName>
    </recommendedName>
</protein>
<proteinExistence type="predicted"/>
<dbReference type="PANTHER" id="PTHR33604:SF3">
    <property type="entry name" value="OSJNBA0004B13.7 PROTEIN"/>
    <property type="match status" value="1"/>
</dbReference>
<gene>
    <name evidence="1" type="ORF">GCM10008936_06190</name>
</gene>
<dbReference type="SUPFAM" id="SSF53448">
    <property type="entry name" value="Nucleotide-diphospho-sugar transferases"/>
    <property type="match status" value="1"/>
</dbReference>
<organism evidence="1 2">
    <name type="scientific">Alkalibacterium indicireducens</name>
    <dbReference type="NCBI Taxonomy" id="398758"/>
    <lineage>
        <taxon>Bacteria</taxon>
        <taxon>Bacillati</taxon>
        <taxon>Bacillota</taxon>
        <taxon>Bacilli</taxon>
        <taxon>Lactobacillales</taxon>
        <taxon>Carnobacteriaceae</taxon>
        <taxon>Alkalibacterium</taxon>
    </lineage>
</organism>
<evidence type="ECO:0000313" key="2">
    <source>
        <dbReference type="Proteomes" id="UP001410648"/>
    </source>
</evidence>
<sequence length="391" mass="46367">MNKNVIVVVAYNRPRSLERILNILSKSYYSENVDLIISIDRSEIYTQLKDIGDNFNWAYGDKNVIVREKRLGLRKHILACGDLVANYKGLIMFEDDIVPSKYFYHYSRLALDFYQDDKNIGGISLYSPDINEMVEKPFIPLKNEYSVFFMQSASSWGQAWTKDMWLNFREWYNKNNKPLKSQGDMPEKIYSWPETSWKKYYMKYLVVNNKYFVYPFDSLSTNFNDVGQHAKFESAMYQVPLVTSKLYYNFPNFVNGVKYDSFYENQDLEILLEGEYLKSEICVDIYGTKKYFNKYQYLLTTNSYNLALAHQYGLSYKPHELNILMDNPGNEIKLYKLQDDKKLNDSKLKQSPSFETIIYYSNLNWKDALYIGIKGFSKTFKRKLKEMVNFK</sequence>
<reference evidence="2" key="1">
    <citation type="journal article" date="2019" name="Int. J. Syst. Evol. Microbiol.">
        <title>The Global Catalogue of Microorganisms (GCM) 10K type strain sequencing project: providing services to taxonomists for standard genome sequencing and annotation.</title>
        <authorList>
            <consortium name="The Broad Institute Genomics Platform"/>
            <consortium name="The Broad Institute Genome Sequencing Center for Infectious Disease"/>
            <person name="Wu L."/>
            <person name="Ma J."/>
        </authorList>
    </citation>
    <scope>NUCLEOTIDE SEQUENCE [LARGE SCALE GENOMIC DNA]</scope>
    <source>
        <strain evidence="2">JCM 14232</strain>
    </source>
</reference>
<comment type="caution">
    <text evidence="1">The sequence shown here is derived from an EMBL/GenBank/DDBJ whole genome shotgun (WGS) entry which is preliminary data.</text>
</comment>
<evidence type="ECO:0000313" key="1">
    <source>
        <dbReference type="EMBL" id="GAA0478710.1"/>
    </source>
</evidence>
<dbReference type="EMBL" id="BAAADA010000046">
    <property type="protein sequence ID" value="GAA0478710.1"/>
    <property type="molecule type" value="Genomic_DNA"/>
</dbReference>